<dbReference type="RefSeq" id="WP_118374097.1">
    <property type="nucleotide sequence ID" value="NZ_CP060632.1"/>
</dbReference>
<evidence type="ECO:0000256" key="1">
    <source>
        <dbReference type="SAM" id="Coils"/>
    </source>
</evidence>
<reference evidence="3 4" key="1">
    <citation type="submission" date="2020-08" db="EMBL/GenBank/DDBJ databases">
        <authorList>
            <person name="Liu C."/>
            <person name="Sun Q."/>
        </authorList>
    </citation>
    <scope>NUCLEOTIDE SEQUENCE [LARGE SCALE GENOMIC DNA]</scope>
    <source>
        <strain evidence="3 4">NSJ-4</strain>
    </source>
</reference>
<feature type="coiled-coil region" evidence="1">
    <location>
        <begin position="14"/>
        <end position="48"/>
    </location>
</feature>
<name>A0A7G9FKQ3_9FIRM</name>
<protein>
    <submittedName>
        <fullName evidence="3">Uncharacterized protein</fullName>
    </submittedName>
</protein>
<feature type="region of interest" description="Disordered" evidence="2">
    <location>
        <begin position="148"/>
        <end position="200"/>
    </location>
</feature>
<accession>A0A7G9FKQ3</accession>
<organism evidence="3 4">
    <name type="scientific">Wujia chipingensis</name>
    <dbReference type="NCBI Taxonomy" id="2763670"/>
    <lineage>
        <taxon>Bacteria</taxon>
        <taxon>Bacillati</taxon>
        <taxon>Bacillota</taxon>
        <taxon>Clostridia</taxon>
        <taxon>Lachnospirales</taxon>
        <taxon>Lachnospiraceae</taxon>
        <taxon>Wujia</taxon>
    </lineage>
</organism>
<dbReference type="EMBL" id="CP060632">
    <property type="protein sequence ID" value="QNL99134.1"/>
    <property type="molecule type" value="Genomic_DNA"/>
</dbReference>
<dbReference type="AlphaFoldDB" id="A0A7G9FKQ3"/>
<keyword evidence="1" id="KW-0175">Coiled coil</keyword>
<keyword evidence="4" id="KW-1185">Reference proteome</keyword>
<gene>
    <name evidence="3" type="ORF">H9Q76_10380</name>
</gene>
<evidence type="ECO:0000313" key="3">
    <source>
        <dbReference type="EMBL" id="QNL99134.1"/>
    </source>
</evidence>
<evidence type="ECO:0000256" key="2">
    <source>
        <dbReference type="SAM" id="MobiDB-lite"/>
    </source>
</evidence>
<feature type="compositionally biased region" description="Low complexity" evidence="2">
    <location>
        <begin position="165"/>
        <end position="174"/>
    </location>
</feature>
<evidence type="ECO:0000313" key="4">
    <source>
        <dbReference type="Proteomes" id="UP000515819"/>
    </source>
</evidence>
<dbReference type="Proteomes" id="UP000515819">
    <property type="component" value="Chromosome"/>
</dbReference>
<sequence>MKIEDARVRYNVQIKTYYSKQKELYAQKQKLEEKIKTTENGAEVYKDESAILELQYSAVDEKRQEYQDYMDKLMEQWRMISDKIASKQQSDAMADQAKEMNKIMLVARRIMHGDKVPAKDEKKLMEYDPKLYMMAKNAAAMLEMRKRKEHKSLWEDEEEKEQVSATEEANNTEAFADGPEVVDVETTISNATGEIDTSGE</sequence>
<dbReference type="KEGG" id="wcp:H9Q76_10380"/>
<proteinExistence type="predicted"/>